<comment type="caution">
    <text evidence="2">The sequence shown here is derived from an EMBL/GenBank/DDBJ whole genome shotgun (WGS) entry which is preliminary data.</text>
</comment>
<proteinExistence type="predicted"/>
<protein>
    <submittedName>
        <fullName evidence="2">Uncharacterized protein</fullName>
    </submittedName>
</protein>
<evidence type="ECO:0000256" key="1">
    <source>
        <dbReference type="SAM" id="MobiDB-lite"/>
    </source>
</evidence>
<sequence>MARENFRCNSEAHQLASKQPLTCDDLRNEHVILGPDLGALLPHKPNRAGATANDPLSQYRTSLGVNG</sequence>
<dbReference type="Proteomes" id="UP000521227">
    <property type="component" value="Unassembled WGS sequence"/>
</dbReference>
<accession>A0A840N508</accession>
<dbReference type="EMBL" id="JACHIJ010000002">
    <property type="protein sequence ID" value="MBB5051806.1"/>
    <property type="molecule type" value="Genomic_DNA"/>
</dbReference>
<gene>
    <name evidence="2" type="ORF">HNQ36_001760</name>
</gene>
<evidence type="ECO:0000313" key="2">
    <source>
        <dbReference type="EMBL" id="MBB5051806.1"/>
    </source>
</evidence>
<name>A0A840N508_9BRAD</name>
<organism evidence="2 3">
    <name type="scientific">Afipia massiliensis</name>
    <dbReference type="NCBI Taxonomy" id="211460"/>
    <lineage>
        <taxon>Bacteria</taxon>
        <taxon>Pseudomonadati</taxon>
        <taxon>Pseudomonadota</taxon>
        <taxon>Alphaproteobacteria</taxon>
        <taxon>Hyphomicrobiales</taxon>
        <taxon>Nitrobacteraceae</taxon>
        <taxon>Afipia</taxon>
    </lineage>
</organism>
<reference evidence="2 3" key="1">
    <citation type="submission" date="2020-08" db="EMBL/GenBank/DDBJ databases">
        <title>Genomic Encyclopedia of Type Strains, Phase IV (KMG-IV): sequencing the most valuable type-strain genomes for metagenomic binning, comparative biology and taxonomic classification.</title>
        <authorList>
            <person name="Goeker M."/>
        </authorList>
    </citation>
    <scope>NUCLEOTIDE SEQUENCE [LARGE SCALE GENOMIC DNA]</scope>
    <source>
        <strain evidence="2 3">DSM 17498</strain>
    </source>
</reference>
<dbReference type="AlphaFoldDB" id="A0A840N508"/>
<evidence type="ECO:0000313" key="3">
    <source>
        <dbReference type="Proteomes" id="UP000521227"/>
    </source>
</evidence>
<feature type="region of interest" description="Disordered" evidence="1">
    <location>
        <begin position="44"/>
        <end position="67"/>
    </location>
</feature>
<feature type="compositionally biased region" description="Polar residues" evidence="1">
    <location>
        <begin position="54"/>
        <end position="67"/>
    </location>
</feature>